<dbReference type="AlphaFoldDB" id="A0A1H8P6D4"/>
<gene>
    <name evidence="2" type="ORF">SAMN05216267_1024137</name>
</gene>
<protein>
    <submittedName>
        <fullName evidence="2">Uncharacterized protein</fullName>
    </submittedName>
</protein>
<evidence type="ECO:0000256" key="1">
    <source>
        <dbReference type="SAM" id="MobiDB-lite"/>
    </source>
</evidence>
<dbReference type="STRING" id="310780.SAMN05216267_1024137"/>
<dbReference type="RefSeq" id="WP_069465695.1">
    <property type="nucleotide sequence ID" value="NZ_FODD01000024.1"/>
</dbReference>
<evidence type="ECO:0000313" key="3">
    <source>
        <dbReference type="Proteomes" id="UP000181951"/>
    </source>
</evidence>
<organism evidence="2 3">
    <name type="scientific">Actinacidiphila rubida</name>
    <dbReference type="NCBI Taxonomy" id="310780"/>
    <lineage>
        <taxon>Bacteria</taxon>
        <taxon>Bacillati</taxon>
        <taxon>Actinomycetota</taxon>
        <taxon>Actinomycetes</taxon>
        <taxon>Kitasatosporales</taxon>
        <taxon>Streptomycetaceae</taxon>
        <taxon>Actinacidiphila</taxon>
    </lineage>
</organism>
<feature type="region of interest" description="Disordered" evidence="1">
    <location>
        <begin position="114"/>
        <end position="152"/>
    </location>
</feature>
<sequence>MSRPPDYEWAVLDESEDPVPGEPHDVRDEAARLGRMAGTIRDQITLLKAIAGDDNVGKFADKLRETATDLQDGLDKVATRYEHVSGYLGNWADDLDQCQADSLKALAKAQTAAPTANAAQIKPMPGAPAPHLTPEEQQHQAAADRARHAAQGELHDAKTQLAGIKHHRDDRAHFWMQKIEDTEHDGLKDSRWDSFKDFVHEHAGLIKVLADICTWIVTALVIVSLFIPGLDIATGLLAGLMLTALLGHTALALSGDGSWIDVGLDIFAIATLGAGTWAKGILEGSTDFAGGIAKGLRAGDEGLQGADKLLSEGADLAEGADQTAAASVWESVSNYGRAVGTKFLAGGEKEVVENMEKLRSLAEEFPNTRLFPNALARGTSVLNSVRFANGAANIVDEFGHWAGGSDLINWIGNGFAGGPAHPEVEGDTSPHWDTFGRLKELTTAEVGS</sequence>
<evidence type="ECO:0000313" key="2">
    <source>
        <dbReference type="EMBL" id="SEO37475.1"/>
    </source>
</evidence>
<dbReference type="EMBL" id="FODD01000024">
    <property type="protein sequence ID" value="SEO37475.1"/>
    <property type="molecule type" value="Genomic_DNA"/>
</dbReference>
<feature type="region of interest" description="Disordered" evidence="1">
    <location>
        <begin position="1"/>
        <end position="23"/>
    </location>
</feature>
<dbReference type="OrthoDB" id="4336761at2"/>
<feature type="compositionally biased region" description="Basic and acidic residues" evidence="1">
    <location>
        <begin position="133"/>
        <end position="147"/>
    </location>
</feature>
<accession>A0A1H8P6D4</accession>
<keyword evidence="3" id="KW-1185">Reference proteome</keyword>
<name>A0A1H8P6D4_9ACTN</name>
<dbReference type="Proteomes" id="UP000181951">
    <property type="component" value="Unassembled WGS sequence"/>
</dbReference>
<proteinExistence type="predicted"/>
<reference evidence="2 3" key="1">
    <citation type="submission" date="2016-10" db="EMBL/GenBank/DDBJ databases">
        <authorList>
            <person name="de Groot N.N."/>
        </authorList>
    </citation>
    <scope>NUCLEOTIDE SEQUENCE [LARGE SCALE GENOMIC DNA]</scope>
    <source>
        <strain evidence="2 3">CGMCC 4.2026</strain>
    </source>
</reference>